<dbReference type="PANTHER" id="PTHR38813">
    <property type="match status" value="1"/>
</dbReference>
<gene>
    <name evidence="2" type="ORF">BJN34_06885</name>
</gene>
<dbReference type="Pfam" id="PF05016">
    <property type="entry name" value="ParE_toxin"/>
    <property type="match status" value="1"/>
</dbReference>
<reference evidence="3" key="1">
    <citation type="submission" date="2017-02" db="EMBL/GenBank/DDBJ databases">
        <title>Complete genome sequence of Cupriavidus necator strain NH9, a 3-chlorobenzoate degrader.</title>
        <authorList>
            <person name="Moriuchi R."/>
            <person name="Dohra H."/>
            <person name="Ogawa N."/>
        </authorList>
    </citation>
    <scope>NUCLEOTIDE SEQUENCE [LARGE SCALE GENOMIC DNA]</scope>
    <source>
        <strain evidence="3">NH9</strain>
    </source>
</reference>
<dbReference type="InterPro" id="IPR052747">
    <property type="entry name" value="TA_system_RelE_toxin"/>
</dbReference>
<dbReference type="EMBL" id="CP017757">
    <property type="protein sequence ID" value="AQV93617.1"/>
    <property type="molecule type" value="Genomic_DNA"/>
</dbReference>
<proteinExistence type="predicted"/>
<dbReference type="Gene3D" id="3.30.2310.20">
    <property type="entry name" value="RelE-like"/>
    <property type="match status" value="1"/>
</dbReference>
<dbReference type="InterPro" id="IPR007712">
    <property type="entry name" value="RelE/ParE_toxin"/>
</dbReference>
<evidence type="ECO:0000313" key="3">
    <source>
        <dbReference type="Proteomes" id="UP000189627"/>
    </source>
</evidence>
<dbReference type="InterPro" id="IPR035093">
    <property type="entry name" value="RelE/ParE_toxin_dom_sf"/>
</dbReference>
<organism evidence="2 3">
    <name type="scientific">Cupriavidus necator</name>
    <name type="common">Alcaligenes eutrophus</name>
    <name type="synonym">Ralstonia eutropha</name>
    <dbReference type="NCBI Taxonomy" id="106590"/>
    <lineage>
        <taxon>Bacteria</taxon>
        <taxon>Pseudomonadati</taxon>
        <taxon>Pseudomonadota</taxon>
        <taxon>Betaproteobacteria</taxon>
        <taxon>Burkholderiales</taxon>
        <taxon>Burkholderiaceae</taxon>
        <taxon>Cupriavidus</taxon>
    </lineage>
</organism>
<dbReference type="Proteomes" id="UP000189627">
    <property type="component" value="Chromosome 1"/>
</dbReference>
<keyword evidence="1" id="KW-1277">Toxin-antitoxin system</keyword>
<dbReference type="PANTHER" id="PTHR38813:SF1">
    <property type="entry name" value="TOXIN RELE1-RELATED"/>
    <property type="match status" value="1"/>
</dbReference>
<dbReference type="AlphaFoldDB" id="A0A1U9UMG5"/>
<protein>
    <submittedName>
        <fullName evidence="2">Addiction module toxin RelE</fullName>
    </submittedName>
</protein>
<dbReference type="SUPFAM" id="SSF143011">
    <property type="entry name" value="RelE-like"/>
    <property type="match status" value="1"/>
</dbReference>
<name>A0A1U9UMG5_CUPNE</name>
<dbReference type="RefSeq" id="WP_234824908.1">
    <property type="nucleotide sequence ID" value="NZ_CP017757.2"/>
</dbReference>
<dbReference type="KEGG" id="cuh:BJN34_06885"/>
<sequence length="138" mass="15456">MSTAGPVYAGGQWRHGESTRVSQGFFWFPALTTLKFDPRNLFAKKVSSLLIFHVHAIEFSRQAAQALKAMPRNVATIIRTKLDALATDPYAPNPNARKLAGRDGYRLRVGDWRVLYQIENGRLVIMVLAIKPRGGAYQ</sequence>
<evidence type="ECO:0000313" key="2">
    <source>
        <dbReference type="EMBL" id="AQV93617.1"/>
    </source>
</evidence>
<accession>A0A1U9UMG5</accession>
<evidence type="ECO:0000256" key="1">
    <source>
        <dbReference type="ARBA" id="ARBA00022649"/>
    </source>
</evidence>